<evidence type="ECO:0000256" key="12">
    <source>
        <dbReference type="SAM" id="Phobius"/>
    </source>
</evidence>
<organism evidence="14 15">
    <name type="scientific">Oryza sativa subsp. japonica</name>
    <name type="common">Rice</name>
    <dbReference type="NCBI Taxonomy" id="39947"/>
    <lineage>
        <taxon>Eukaryota</taxon>
        <taxon>Viridiplantae</taxon>
        <taxon>Streptophyta</taxon>
        <taxon>Embryophyta</taxon>
        <taxon>Tracheophyta</taxon>
        <taxon>Spermatophyta</taxon>
        <taxon>Magnoliopsida</taxon>
        <taxon>Liliopsida</taxon>
        <taxon>Poales</taxon>
        <taxon>Poaceae</taxon>
        <taxon>BOP clade</taxon>
        <taxon>Oryzoideae</taxon>
        <taxon>Oryzeae</taxon>
        <taxon>Oryzinae</taxon>
        <taxon>Oryza</taxon>
        <taxon>Oryza sativa</taxon>
    </lineage>
</organism>
<evidence type="ECO:0000256" key="7">
    <source>
        <dbReference type="ARBA" id="ARBA00022692"/>
    </source>
</evidence>
<dbReference type="InterPro" id="IPR001733">
    <property type="entry name" value="Peptidase_S26B"/>
</dbReference>
<keyword evidence="9" id="KW-0735">Signal-anchor</keyword>
<feature type="domain" description="Peptidase S24/S26A/S26B/S26C" evidence="13">
    <location>
        <begin position="38"/>
        <end position="137"/>
    </location>
</feature>
<comment type="similarity">
    <text evidence="4">Belongs to the peptidase S26B family.</text>
</comment>
<feature type="transmembrane region" description="Helical" evidence="12">
    <location>
        <begin position="14"/>
        <end position="32"/>
    </location>
</feature>
<dbReference type="Pfam" id="PF00717">
    <property type="entry name" value="Peptidase_S24"/>
    <property type="match status" value="1"/>
</dbReference>
<reference evidence="14 15" key="3">
    <citation type="journal article" date="2013" name="Rice">
        <title>Improvement of the Oryza sativa Nipponbare reference genome using next generation sequence and optical map data.</title>
        <authorList>
            <person name="Kawahara Y."/>
            <person name="de la Bastide M."/>
            <person name="Hamilton J.P."/>
            <person name="Kanamori H."/>
            <person name="McCombie W.R."/>
            <person name="Ouyang S."/>
            <person name="Schwartz D.C."/>
            <person name="Tanaka T."/>
            <person name="Wu J."/>
            <person name="Zhou S."/>
            <person name="Childs K.L."/>
            <person name="Davidson R.M."/>
            <person name="Lin H."/>
            <person name="Quesada-Ocampo L."/>
            <person name="Vaillancourt B."/>
            <person name="Sakai H."/>
            <person name="Lee S.S."/>
            <person name="Kim J."/>
            <person name="Numa H."/>
            <person name="Itoh T."/>
            <person name="Buell C.R."/>
            <person name="Matsumoto T."/>
        </authorList>
    </citation>
    <scope>NUCLEOTIDE SEQUENCE [LARGE SCALE GENOMIC DNA]</scope>
    <source>
        <strain evidence="15">cv. Nipponbare</strain>
    </source>
</reference>
<dbReference type="EMBL" id="AP014958">
    <property type="protein sequence ID" value="BAS81710.1"/>
    <property type="molecule type" value="Genomic_DNA"/>
</dbReference>
<dbReference type="GO" id="GO:0006465">
    <property type="term" value="P:signal peptide processing"/>
    <property type="evidence" value="ECO:0007669"/>
    <property type="project" value="InterPro"/>
</dbReference>
<comment type="subcellular location">
    <subcellularLocation>
        <location evidence="2">Endomembrane system</location>
    </subcellularLocation>
    <subcellularLocation>
        <location evidence="3">Membrane</location>
        <topology evidence="3">Single-pass type II membrane protein</topology>
    </subcellularLocation>
</comment>
<evidence type="ECO:0000256" key="2">
    <source>
        <dbReference type="ARBA" id="ARBA00004308"/>
    </source>
</evidence>
<dbReference type="PANTHER" id="PTHR10806">
    <property type="entry name" value="SIGNAL PEPTIDASE COMPLEX CATALYTIC SUBUNIT SEC11"/>
    <property type="match status" value="1"/>
</dbReference>
<dbReference type="GO" id="GO:0005787">
    <property type="term" value="C:signal peptidase complex"/>
    <property type="evidence" value="ECO:0007669"/>
    <property type="project" value="UniProtKB-ARBA"/>
</dbReference>
<dbReference type="PANTHER" id="PTHR10806:SF25">
    <property type="entry name" value="PHOSPHOPROTEIN PHOSPHATASE INHIBITORS"/>
    <property type="match status" value="1"/>
</dbReference>
<name>A0A0P0VRL4_ORYSJ</name>
<dbReference type="FunFam" id="2.10.109.10:FF:000003">
    <property type="entry name" value="Signal peptidase complex catalytic subunit SEC11"/>
    <property type="match status" value="1"/>
</dbReference>
<gene>
    <name evidence="14" type="ordered locus">Os02g0827900</name>
    <name evidence="14" type="ORF">OSNPB_020827900</name>
</gene>
<evidence type="ECO:0000313" key="14">
    <source>
        <dbReference type="EMBL" id="BAS81710.1"/>
    </source>
</evidence>
<evidence type="ECO:0000259" key="13">
    <source>
        <dbReference type="Pfam" id="PF00717"/>
    </source>
</evidence>
<reference evidence="15" key="1">
    <citation type="journal article" date="2005" name="Nature">
        <title>The map-based sequence of the rice genome.</title>
        <authorList>
            <consortium name="International rice genome sequencing project (IRGSP)"/>
            <person name="Matsumoto T."/>
            <person name="Wu J."/>
            <person name="Kanamori H."/>
            <person name="Katayose Y."/>
            <person name="Fujisawa M."/>
            <person name="Namiki N."/>
            <person name="Mizuno H."/>
            <person name="Yamamoto K."/>
            <person name="Antonio B.A."/>
            <person name="Baba T."/>
            <person name="Sakata K."/>
            <person name="Nagamura Y."/>
            <person name="Aoki H."/>
            <person name="Arikawa K."/>
            <person name="Arita K."/>
            <person name="Bito T."/>
            <person name="Chiden Y."/>
            <person name="Fujitsuka N."/>
            <person name="Fukunaka R."/>
            <person name="Hamada M."/>
            <person name="Harada C."/>
            <person name="Hayashi A."/>
            <person name="Hijishita S."/>
            <person name="Honda M."/>
            <person name="Hosokawa S."/>
            <person name="Ichikawa Y."/>
            <person name="Idonuma A."/>
            <person name="Iijima M."/>
            <person name="Ikeda M."/>
            <person name="Ikeno M."/>
            <person name="Ito K."/>
            <person name="Ito S."/>
            <person name="Ito T."/>
            <person name="Ito Y."/>
            <person name="Ito Y."/>
            <person name="Iwabuchi A."/>
            <person name="Kamiya K."/>
            <person name="Karasawa W."/>
            <person name="Kurita K."/>
            <person name="Katagiri S."/>
            <person name="Kikuta A."/>
            <person name="Kobayashi H."/>
            <person name="Kobayashi N."/>
            <person name="Machita K."/>
            <person name="Maehara T."/>
            <person name="Masukawa M."/>
            <person name="Mizubayashi T."/>
            <person name="Mukai Y."/>
            <person name="Nagasaki H."/>
            <person name="Nagata Y."/>
            <person name="Naito S."/>
            <person name="Nakashima M."/>
            <person name="Nakama Y."/>
            <person name="Nakamichi Y."/>
            <person name="Nakamura M."/>
            <person name="Meguro A."/>
            <person name="Negishi M."/>
            <person name="Ohta I."/>
            <person name="Ohta T."/>
            <person name="Okamoto M."/>
            <person name="Ono N."/>
            <person name="Saji S."/>
            <person name="Sakaguchi M."/>
            <person name="Sakai K."/>
            <person name="Shibata M."/>
            <person name="Shimokawa T."/>
            <person name="Song J."/>
            <person name="Takazaki Y."/>
            <person name="Terasawa K."/>
            <person name="Tsugane M."/>
            <person name="Tsuji K."/>
            <person name="Ueda S."/>
            <person name="Waki K."/>
            <person name="Yamagata H."/>
            <person name="Yamamoto M."/>
            <person name="Yamamoto S."/>
            <person name="Yamane H."/>
            <person name="Yoshiki S."/>
            <person name="Yoshihara R."/>
            <person name="Yukawa K."/>
            <person name="Zhong H."/>
            <person name="Yano M."/>
            <person name="Yuan Q."/>
            <person name="Ouyang S."/>
            <person name="Liu J."/>
            <person name="Jones K.M."/>
            <person name="Gansberger K."/>
            <person name="Moffat K."/>
            <person name="Hill J."/>
            <person name="Bera J."/>
            <person name="Fadrosh D."/>
            <person name="Jin S."/>
            <person name="Johri S."/>
            <person name="Kim M."/>
            <person name="Overton L."/>
            <person name="Reardon M."/>
            <person name="Tsitrin T."/>
            <person name="Vuong H."/>
            <person name="Weaver B."/>
            <person name="Ciecko A."/>
            <person name="Tallon L."/>
            <person name="Jackson J."/>
            <person name="Pai G."/>
            <person name="Aken S.V."/>
            <person name="Utterback T."/>
            <person name="Reidmuller S."/>
            <person name="Feldblyum T."/>
            <person name="Hsiao J."/>
            <person name="Zismann V."/>
            <person name="Iobst S."/>
            <person name="de Vazeille A.R."/>
            <person name="Buell C.R."/>
            <person name="Ying K."/>
            <person name="Li Y."/>
            <person name="Lu T."/>
            <person name="Huang Y."/>
            <person name="Zhao Q."/>
            <person name="Feng Q."/>
            <person name="Zhang L."/>
            <person name="Zhu J."/>
            <person name="Weng Q."/>
            <person name="Mu J."/>
            <person name="Lu Y."/>
            <person name="Fan D."/>
            <person name="Liu Y."/>
            <person name="Guan J."/>
            <person name="Zhang Y."/>
            <person name="Yu S."/>
            <person name="Liu X."/>
            <person name="Zhang Y."/>
            <person name="Hong G."/>
            <person name="Han B."/>
            <person name="Choisne N."/>
            <person name="Demange N."/>
            <person name="Orjeda G."/>
            <person name="Samain S."/>
            <person name="Cattolico L."/>
            <person name="Pelletier E."/>
            <person name="Couloux A."/>
            <person name="Segurens B."/>
            <person name="Wincker P."/>
            <person name="D'Hont A."/>
            <person name="Scarpelli C."/>
            <person name="Weissenbach J."/>
            <person name="Salanoubat M."/>
            <person name="Quetier F."/>
            <person name="Yu Y."/>
            <person name="Kim H.R."/>
            <person name="Rambo T."/>
            <person name="Currie J."/>
            <person name="Collura K."/>
            <person name="Luo M."/>
            <person name="Yang T."/>
            <person name="Ammiraju J.S.S."/>
            <person name="Engler F."/>
            <person name="Soderlund C."/>
            <person name="Wing R.A."/>
            <person name="Palmer L.E."/>
            <person name="de la Bastide M."/>
            <person name="Spiegel L."/>
            <person name="Nascimento L."/>
            <person name="Zutavern T."/>
            <person name="O'Shaughnessy A."/>
            <person name="Dike S."/>
            <person name="Dedhia N."/>
            <person name="Preston R."/>
            <person name="Balija V."/>
            <person name="McCombie W.R."/>
            <person name="Chow T."/>
            <person name="Chen H."/>
            <person name="Chung M."/>
            <person name="Chen C."/>
            <person name="Shaw J."/>
            <person name="Wu H."/>
            <person name="Hsiao K."/>
            <person name="Chao Y."/>
            <person name="Chu M."/>
            <person name="Cheng C."/>
            <person name="Hour A."/>
            <person name="Lee P."/>
            <person name="Lin S."/>
            <person name="Lin Y."/>
            <person name="Liou J."/>
            <person name="Liu S."/>
            <person name="Hsing Y."/>
            <person name="Raghuvanshi S."/>
            <person name="Mohanty A."/>
            <person name="Bharti A.K."/>
            <person name="Gaur A."/>
            <person name="Gupta V."/>
            <person name="Kumar D."/>
            <person name="Ravi V."/>
            <person name="Vij S."/>
            <person name="Kapur A."/>
            <person name="Khurana P."/>
            <person name="Khurana P."/>
            <person name="Khurana J.P."/>
            <person name="Tyagi A.K."/>
            <person name="Gaikwad K."/>
            <person name="Singh A."/>
            <person name="Dalal V."/>
            <person name="Srivastava S."/>
            <person name="Dixit A."/>
            <person name="Pal A.K."/>
            <person name="Ghazi I.A."/>
            <person name="Yadav M."/>
            <person name="Pandit A."/>
            <person name="Bhargava A."/>
            <person name="Sureshbabu K."/>
            <person name="Batra K."/>
            <person name="Sharma T.R."/>
            <person name="Mohapatra T."/>
            <person name="Singh N.K."/>
            <person name="Messing J."/>
            <person name="Nelson A.B."/>
            <person name="Fuks G."/>
            <person name="Kavchok S."/>
            <person name="Keizer G."/>
            <person name="Linton E."/>
            <person name="Llaca V."/>
            <person name="Song R."/>
            <person name="Tanyolac B."/>
            <person name="Young S."/>
            <person name="Ho-Il K."/>
            <person name="Hahn J.H."/>
            <person name="Sangsakoo G."/>
            <person name="Vanavichit A."/>
            <person name="de Mattos Luiz.A.T."/>
            <person name="Zimmer P.D."/>
            <person name="Malone G."/>
            <person name="Dellagostin O."/>
            <person name="de Oliveira A.C."/>
            <person name="Bevan M."/>
            <person name="Bancroft I."/>
            <person name="Minx P."/>
            <person name="Cordum H."/>
            <person name="Wilson R."/>
            <person name="Cheng Z."/>
            <person name="Jin W."/>
            <person name="Jiang J."/>
            <person name="Leong S.A."/>
            <person name="Iwama H."/>
            <person name="Gojobori T."/>
            <person name="Itoh T."/>
            <person name="Niimura Y."/>
            <person name="Fujii Y."/>
            <person name="Habara T."/>
            <person name="Sakai H."/>
            <person name="Sato Y."/>
            <person name="Wilson G."/>
            <person name="Kumar K."/>
            <person name="McCouch S."/>
            <person name="Juretic N."/>
            <person name="Hoen D."/>
            <person name="Wright S."/>
            <person name="Bruskiewich R."/>
            <person name="Bureau T."/>
            <person name="Miyao A."/>
            <person name="Hirochika H."/>
            <person name="Nishikawa T."/>
            <person name="Kadowaki K."/>
            <person name="Sugiura M."/>
            <person name="Burr B."/>
            <person name="Sasaki T."/>
        </authorList>
    </citation>
    <scope>NUCLEOTIDE SEQUENCE [LARGE SCALE GENOMIC DNA]</scope>
    <source>
        <strain evidence="15">cv. Nipponbare</strain>
    </source>
</reference>
<keyword evidence="7 12" id="KW-0812">Transmembrane</keyword>
<proteinExistence type="inferred from homology"/>
<keyword evidence="15" id="KW-1185">Reference proteome</keyword>
<evidence type="ECO:0000256" key="9">
    <source>
        <dbReference type="ARBA" id="ARBA00022968"/>
    </source>
</evidence>
<keyword evidence="8" id="KW-0378">Hydrolase</keyword>
<keyword evidence="11 12" id="KW-0472">Membrane</keyword>
<evidence type="ECO:0000256" key="10">
    <source>
        <dbReference type="ARBA" id="ARBA00022989"/>
    </source>
</evidence>
<reference evidence="14 15" key="2">
    <citation type="journal article" date="2013" name="Plant Cell Physiol.">
        <title>Rice Annotation Project Database (RAP-DB): an integrative and interactive database for rice genomics.</title>
        <authorList>
            <person name="Sakai H."/>
            <person name="Lee S.S."/>
            <person name="Tanaka T."/>
            <person name="Numa H."/>
            <person name="Kim J."/>
            <person name="Kawahara Y."/>
            <person name="Wakimoto H."/>
            <person name="Yang C.C."/>
            <person name="Iwamoto M."/>
            <person name="Abe T."/>
            <person name="Yamada Y."/>
            <person name="Muto A."/>
            <person name="Inokuchi H."/>
            <person name="Ikemura T."/>
            <person name="Matsumoto T."/>
            <person name="Sasaki T."/>
            <person name="Itoh T."/>
        </authorList>
    </citation>
    <scope>NUCLEOTIDE SEQUENCE [LARGE SCALE GENOMIC DNA]</scope>
    <source>
        <strain evidence="15">cv. Nipponbare</strain>
    </source>
</reference>
<dbReference type="Gramene" id="Os02t0827900-01">
    <property type="protein sequence ID" value="Os02t0827900-01"/>
    <property type="gene ID" value="Os02g0827900"/>
</dbReference>
<evidence type="ECO:0000256" key="5">
    <source>
        <dbReference type="ARBA" id="ARBA00013208"/>
    </source>
</evidence>
<dbReference type="InterPro" id="IPR019533">
    <property type="entry name" value="Peptidase_S26"/>
</dbReference>
<evidence type="ECO:0000256" key="3">
    <source>
        <dbReference type="ARBA" id="ARBA00004606"/>
    </source>
</evidence>
<comment type="catalytic activity">
    <reaction evidence="1">
        <text>Cleavage of hydrophobic, N-terminal signal or leader sequences from secreted and periplasmic proteins.</text>
        <dbReference type="EC" id="3.4.21.89"/>
    </reaction>
</comment>
<dbReference type="ExpressionAtlas" id="A0A0P0VRL4">
    <property type="expression patterns" value="baseline and differential"/>
</dbReference>
<evidence type="ECO:0000313" key="15">
    <source>
        <dbReference type="Proteomes" id="UP000059680"/>
    </source>
</evidence>
<dbReference type="EC" id="3.4.21.89" evidence="5"/>
<accession>A0A0P0VRL4</accession>
<evidence type="ECO:0000256" key="1">
    <source>
        <dbReference type="ARBA" id="ARBA00000677"/>
    </source>
</evidence>
<dbReference type="GO" id="GO:0004252">
    <property type="term" value="F:serine-type endopeptidase activity"/>
    <property type="evidence" value="ECO:0007669"/>
    <property type="project" value="InterPro"/>
</dbReference>
<evidence type="ECO:0000256" key="4">
    <source>
        <dbReference type="ARBA" id="ARBA00011035"/>
    </source>
</evidence>
<evidence type="ECO:0000256" key="8">
    <source>
        <dbReference type="ARBA" id="ARBA00022801"/>
    </source>
</evidence>
<evidence type="ECO:0000256" key="6">
    <source>
        <dbReference type="ARBA" id="ARBA00022670"/>
    </source>
</evidence>
<dbReference type="AlphaFoldDB" id="A0A0P0VRL4"/>
<dbReference type="Proteomes" id="UP000059680">
    <property type="component" value="Chromosome 2"/>
</dbReference>
<dbReference type="CDD" id="cd06530">
    <property type="entry name" value="S26_SPase_I"/>
    <property type="match status" value="1"/>
</dbReference>
<dbReference type="InterPro" id="IPR036286">
    <property type="entry name" value="LexA/Signal_pep-like_sf"/>
</dbReference>
<dbReference type="NCBIfam" id="TIGR02228">
    <property type="entry name" value="sigpep_I_arch"/>
    <property type="match status" value="1"/>
</dbReference>
<keyword evidence="6" id="KW-0645">Protease</keyword>
<keyword evidence="10 12" id="KW-1133">Transmembrane helix</keyword>
<evidence type="ECO:0000256" key="11">
    <source>
        <dbReference type="ARBA" id="ARBA00023136"/>
    </source>
</evidence>
<dbReference type="InterPro" id="IPR015927">
    <property type="entry name" value="Peptidase_S24_S26A/B/C"/>
</dbReference>
<feature type="non-terminal residue" evidence="14">
    <location>
        <position position="199"/>
    </location>
</feature>
<dbReference type="GO" id="GO:0009003">
    <property type="term" value="F:signal peptidase activity"/>
    <property type="evidence" value="ECO:0007669"/>
    <property type="project" value="UniProtKB-EC"/>
</dbReference>
<sequence>SSIEPIRAMQIRHALVHLITLGMVISSALMIWKGLIIMTGSESPLVVVLSESMELGFERGDILFLQMSKHPIRTGDIVVFNDGREIPIVHRVIEVHERRDNAQVDFLTKGDNNPMDDRILYTHGQLWLQQHHIMGRAIGYLPKAGWVTLVMTEKPVIKTNQAANLQVMGCFNSKPNNAGAIRRRHGRVEVDVCAWIMSS</sequence>
<dbReference type="PRINTS" id="PR00728">
    <property type="entry name" value="SIGNALPTASE"/>
</dbReference>
<dbReference type="SUPFAM" id="SSF51306">
    <property type="entry name" value="LexA/Signal peptidase"/>
    <property type="match status" value="1"/>
</dbReference>
<protein>
    <recommendedName>
        <fullName evidence="5">signal peptidase I</fullName>
        <ecNumber evidence="5">3.4.21.89</ecNumber>
    </recommendedName>
</protein>